<dbReference type="Proteomes" id="UP000198211">
    <property type="component" value="Unassembled WGS sequence"/>
</dbReference>
<keyword evidence="2" id="KW-1185">Reference proteome</keyword>
<proteinExistence type="predicted"/>
<reference evidence="2" key="1">
    <citation type="submission" date="2017-03" db="EMBL/GenBank/DDBJ databases">
        <title>Phytopthora megakarya and P. palmivora, two closely related causual agents of cacao black pod achieved similar genome size and gene model numbers by different mechanisms.</title>
        <authorList>
            <person name="Ali S."/>
            <person name="Shao J."/>
            <person name="Larry D.J."/>
            <person name="Kronmiller B."/>
            <person name="Shen D."/>
            <person name="Strem M.D."/>
            <person name="Melnick R.L."/>
            <person name="Guiltinan M.J."/>
            <person name="Tyler B.M."/>
            <person name="Meinhardt L.W."/>
            <person name="Bailey B.A."/>
        </authorList>
    </citation>
    <scope>NUCLEOTIDE SEQUENCE [LARGE SCALE GENOMIC DNA]</scope>
    <source>
        <strain evidence="2">zdho120</strain>
    </source>
</reference>
<dbReference type="AlphaFoldDB" id="A0A225W6W1"/>
<dbReference type="InterPro" id="IPR043502">
    <property type="entry name" value="DNA/RNA_pol_sf"/>
</dbReference>
<sequence length="75" mass="8587">MIWIDDLLGYGKSDEGLLALLKKMLMTCADKGLKPNPKKCSFYLREGLWCDRLISGEGVRHDPCESPLFQICRLR</sequence>
<dbReference type="SUPFAM" id="SSF56672">
    <property type="entry name" value="DNA/RNA polymerases"/>
    <property type="match status" value="1"/>
</dbReference>
<dbReference type="EMBL" id="NBNE01001723">
    <property type="protein sequence ID" value="OWZ12899.1"/>
    <property type="molecule type" value="Genomic_DNA"/>
</dbReference>
<gene>
    <name evidence="1" type="ORF">PHMEG_00013865</name>
</gene>
<protein>
    <submittedName>
        <fullName evidence="1">Retrotransposon protein, Ty3-gypsy subclass</fullName>
    </submittedName>
</protein>
<name>A0A225W6W1_9STRA</name>
<dbReference type="InterPro" id="IPR043128">
    <property type="entry name" value="Rev_trsase/Diguanyl_cyclase"/>
</dbReference>
<dbReference type="OrthoDB" id="111480at2759"/>
<comment type="caution">
    <text evidence="1">The sequence shown here is derived from an EMBL/GenBank/DDBJ whole genome shotgun (WGS) entry which is preliminary data.</text>
</comment>
<accession>A0A225W6W1</accession>
<evidence type="ECO:0000313" key="2">
    <source>
        <dbReference type="Proteomes" id="UP000198211"/>
    </source>
</evidence>
<dbReference type="Gene3D" id="3.30.70.270">
    <property type="match status" value="1"/>
</dbReference>
<organism evidence="1 2">
    <name type="scientific">Phytophthora megakarya</name>
    <dbReference type="NCBI Taxonomy" id="4795"/>
    <lineage>
        <taxon>Eukaryota</taxon>
        <taxon>Sar</taxon>
        <taxon>Stramenopiles</taxon>
        <taxon>Oomycota</taxon>
        <taxon>Peronosporomycetes</taxon>
        <taxon>Peronosporales</taxon>
        <taxon>Peronosporaceae</taxon>
        <taxon>Phytophthora</taxon>
    </lineage>
</organism>
<evidence type="ECO:0000313" key="1">
    <source>
        <dbReference type="EMBL" id="OWZ12899.1"/>
    </source>
</evidence>